<accession>A0ABP9V7T6</accession>
<gene>
    <name evidence="2" type="ORF">Rhal01_03810</name>
</gene>
<keyword evidence="3" id="KW-1185">Reference proteome</keyword>
<sequence>MKLGVVYDALLDYIEKHPLMKISTRIHTTITVLLAIFCVYLGYGYSTERAKNDTMENRITSDLSKFVILYMCHEEKDPALVPERQALARKRNLEAIHDLSDFIIEHDLSNQYTHIHLEGLMNGNRKHHYLDERQRTLFARMLDEYYSKNPSMLVE</sequence>
<keyword evidence="1" id="KW-1133">Transmembrane helix</keyword>
<keyword evidence="1" id="KW-0472">Membrane</keyword>
<comment type="caution">
    <text evidence="2">The sequence shown here is derived from an EMBL/GenBank/DDBJ whole genome shotgun (WGS) entry which is preliminary data.</text>
</comment>
<reference evidence="2 3" key="1">
    <citation type="submission" date="2024-02" db="EMBL/GenBank/DDBJ databases">
        <title>Rubritalea halochordaticola NBRC 107102.</title>
        <authorList>
            <person name="Ichikawa N."/>
            <person name="Katano-Makiyama Y."/>
            <person name="Hidaka K."/>
        </authorList>
    </citation>
    <scope>NUCLEOTIDE SEQUENCE [LARGE SCALE GENOMIC DNA]</scope>
    <source>
        <strain evidence="2 3">NBRC 107102</strain>
    </source>
</reference>
<proteinExistence type="predicted"/>
<dbReference type="EMBL" id="BAABRL010000019">
    <property type="protein sequence ID" value="GAA5497614.1"/>
    <property type="molecule type" value="Genomic_DNA"/>
</dbReference>
<keyword evidence="1" id="KW-0812">Transmembrane</keyword>
<organism evidence="2 3">
    <name type="scientific">Rubritalea halochordaticola</name>
    <dbReference type="NCBI Taxonomy" id="714537"/>
    <lineage>
        <taxon>Bacteria</taxon>
        <taxon>Pseudomonadati</taxon>
        <taxon>Verrucomicrobiota</taxon>
        <taxon>Verrucomicrobiia</taxon>
        <taxon>Verrucomicrobiales</taxon>
        <taxon>Rubritaleaceae</taxon>
        <taxon>Rubritalea</taxon>
    </lineage>
</organism>
<evidence type="ECO:0000256" key="1">
    <source>
        <dbReference type="SAM" id="Phobius"/>
    </source>
</evidence>
<name>A0ABP9V7T6_9BACT</name>
<dbReference type="Proteomes" id="UP001424741">
    <property type="component" value="Unassembled WGS sequence"/>
</dbReference>
<evidence type="ECO:0000313" key="2">
    <source>
        <dbReference type="EMBL" id="GAA5497614.1"/>
    </source>
</evidence>
<feature type="transmembrane region" description="Helical" evidence="1">
    <location>
        <begin position="26"/>
        <end position="45"/>
    </location>
</feature>
<protein>
    <submittedName>
        <fullName evidence="2">Uncharacterized protein</fullName>
    </submittedName>
</protein>
<evidence type="ECO:0000313" key="3">
    <source>
        <dbReference type="Proteomes" id="UP001424741"/>
    </source>
</evidence>